<feature type="compositionally biased region" description="Basic and acidic residues" evidence="1">
    <location>
        <begin position="115"/>
        <end position="148"/>
    </location>
</feature>
<keyword evidence="3" id="KW-1185">Reference proteome</keyword>
<name>A0AA49IEL7_9CAUD</name>
<evidence type="ECO:0000313" key="2">
    <source>
        <dbReference type="EMBL" id="WGH21354.1"/>
    </source>
</evidence>
<dbReference type="Proteomes" id="UP001240749">
    <property type="component" value="Segment"/>
</dbReference>
<gene>
    <name evidence="2" type="primary">5</name>
    <name evidence="2" type="ORF">SEA_EMOTION_5</name>
</gene>
<feature type="compositionally biased region" description="Low complexity" evidence="1">
    <location>
        <begin position="172"/>
        <end position="185"/>
    </location>
</feature>
<reference evidence="2" key="1">
    <citation type="submission" date="2023-03" db="EMBL/GenBank/DDBJ databases">
        <authorList>
            <person name="Barcik Weissman S.N."/>
            <person name="Chang S."/>
            <person name="Chen D.A."/>
            <person name="Chew B."/>
            <person name="De Jesus J.L."/>
            <person name="Han M.T."/>
            <person name="Hsu T.-Y."/>
            <person name="Rivera W."/>
            <person name="Vu T.L."/>
            <person name="Garza D.R."/>
            <person name="Stephenson J.C."/>
            <person name="Zorawik M."/>
            <person name="Reddi K."/>
            <person name="Freise A.C."/>
            <person name="Furlong K.P."/>
            <person name="Rudner A.D."/>
            <person name="Beyer A.R."/>
            <person name="Chong R.A."/>
            <person name="Edgington N.P."/>
            <person name="Garcia Costas A.M."/>
            <person name="Gibb B.P."/>
            <person name="Klyczek K.K."/>
            <person name="Swerdlow S.J."/>
            <person name="Russell D.A."/>
            <person name="Jacobs-Sera D."/>
            <person name="Hatfull G.F."/>
        </authorList>
    </citation>
    <scope>NUCLEOTIDE SEQUENCE</scope>
</reference>
<evidence type="ECO:0000256" key="1">
    <source>
        <dbReference type="SAM" id="MobiDB-lite"/>
    </source>
</evidence>
<feature type="region of interest" description="Disordered" evidence="1">
    <location>
        <begin position="47"/>
        <end position="71"/>
    </location>
</feature>
<accession>A0AA49IEL7</accession>
<organism evidence="2 3">
    <name type="scientific">Arthrobacter phage Emotion</name>
    <dbReference type="NCBI Taxonomy" id="3038361"/>
    <lineage>
        <taxon>Viruses</taxon>
        <taxon>Duplodnaviria</taxon>
        <taxon>Heunggongvirae</taxon>
        <taxon>Uroviricota</taxon>
        <taxon>Caudoviricetes</taxon>
        <taxon>Casidaviridae</taxon>
        <taxon>Emotionvirus</taxon>
        <taxon>Emotionvirus emotion</taxon>
    </lineage>
</organism>
<feature type="region of interest" description="Disordered" evidence="1">
    <location>
        <begin position="1"/>
        <end position="30"/>
    </location>
</feature>
<sequence>MADTDNPTKPADADATDEDKSTPPWGDDFDAAKAWTLIQNLRSDKETLKTERDEAQTKLQASKDAEDRAVKAERELWTERALRKHPEAEDLAEFLTGDTEEEILTKAAKLAGVRKPADDGDKGDKPDADKDKGDADKDKGGSSPDKGDGLPAKPTPNLTPGHGGEESKPFDAEAIAKAARAAGTY</sequence>
<feature type="region of interest" description="Disordered" evidence="1">
    <location>
        <begin position="107"/>
        <end position="185"/>
    </location>
</feature>
<dbReference type="EMBL" id="OQ709216">
    <property type="protein sequence ID" value="WGH21354.1"/>
    <property type="molecule type" value="Genomic_DNA"/>
</dbReference>
<proteinExistence type="predicted"/>
<evidence type="ECO:0000313" key="3">
    <source>
        <dbReference type="Proteomes" id="UP001240749"/>
    </source>
</evidence>
<protein>
    <submittedName>
        <fullName evidence="2">Scaffolding protein</fullName>
    </submittedName>
</protein>